<evidence type="ECO:0000259" key="14">
    <source>
        <dbReference type="PROSITE" id="PS50050"/>
    </source>
</evidence>
<evidence type="ECO:0000256" key="5">
    <source>
        <dbReference type="ARBA" id="ARBA00022801"/>
    </source>
</evidence>
<dbReference type="InterPro" id="IPR000209">
    <property type="entry name" value="Peptidase_S8/S53_dom"/>
</dbReference>
<accession>E4XCS8</accession>
<evidence type="ECO:0000256" key="13">
    <source>
        <dbReference type="RuleBase" id="RU003355"/>
    </source>
</evidence>
<feature type="active site" description="Charge relay system" evidence="10 12">
    <location>
        <position position="239"/>
    </location>
</feature>
<organism evidence="16">
    <name type="scientific">Oikopleura dioica</name>
    <name type="common">Tunicate</name>
    <dbReference type="NCBI Taxonomy" id="34765"/>
    <lineage>
        <taxon>Eukaryota</taxon>
        <taxon>Metazoa</taxon>
        <taxon>Chordata</taxon>
        <taxon>Tunicata</taxon>
        <taxon>Appendicularia</taxon>
        <taxon>Copelata</taxon>
        <taxon>Oikopleuridae</taxon>
        <taxon>Oikopleura</taxon>
    </lineage>
</organism>
<feature type="domain" description="P/Homo B" evidence="15">
    <location>
        <begin position="319"/>
        <end position="450"/>
    </location>
</feature>
<dbReference type="PROSITE" id="PS00137">
    <property type="entry name" value="SUBTILASE_HIS"/>
    <property type="match status" value="1"/>
</dbReference>
<dbReference type="InterPro" id="IPR001368">
    <property type="entry name" value="TNFR/NGFR_Cys_rich_reg"/>
</dbReference>
<comment type="cofactor">
    <cofactor evidence="1">
        <name>Ca(2+)</name>
        <dbReference type="ChEBI" id="CHEBI:29108"/>
    </cofactor>
</comment>
<dbReference type="SUPFAM" id="SSF52743">
    <property type="entry name" value="Subtilisin-like"/>
    <property type="match status" value="1"/>
</dbReference>
<dbReference type="SMART" id="SM00261">
    <property type="entry name" value="FU"/>
    <property type="match status" value="4"/>
</dbReference>
<dbReference type="CDD" id="cd04059">
    <property type="entry name" value="Peptidases_S8_Protein_convertases_Kexins_Furin-like"/>
    <property type="match status" value="1"/>
</dbReference>
<dbReference type="PANTHER" id="PTHR42884:SF31">
    <property type="entry name" value="PROPROTEIN CONVERTASE SUBTILISIN_KEXIN TYPE 5"/>
    <property type="match status" value="1"/>
</dbReference>
<keyword evidence="8" id="KW-1015">Disulfide bond</keyword>
<evidence type="ECO:0000256" key="9">
    <source>
        <dbReference type="ARBA" id="ARBA00023180"/>
    </source>
</evidence>
<dbReference type="GO" id="GO:0004252">
    <property type="term" value="F:serine-type endopeptidase activity"/>
    <property type="evidence" value="ECO:0007669"/>
    <property type="project" value="UniProtKB-UniRule"/>
</dbReference>
<dbReference type="InterPro" id="IPR006212">
    <property type="entry name" value="Furin_repeat"/>
</dbReference>
<evidence type="ECO:0000259" key="15">
    <source>
        <dbReference type="PROSITE" id="PS51829"/>
    </source>
</evidence>
<dbReference type="FunFam" id="3.40.50.200:FF:000001">
    <property type="entry name" value="Furin 2, isoform B"/>
    <property type="match status" value="1"/>
</dbReference>
<keyword evidence="7" id="KW-0865">Zymogen</keyword>
<dbReference type="GO" id="GO:0005802">
    <property type="term" value="C:trans-Golgi network"/>
    <property type="evidence" value="ECO:0007669"/>
    <property type="project" value="TreeGrafter"/>
</dbReference>
<keyword evidence="2 12" id="KW-0645">Protease</keyword>
<dbReference type="InterPro" id="IPR023827">
    <property type="entry name" value="Peptidase_S8_Asp-AS"/>
</dbReference>
<keyword evidence="17" id="KW-1185">Reference proteome</keyword>
<evidence type="ECO:0000256" key="12">
    <source>
        <dbReference type="PROSITE-ProRule" id="PRU01240"/>
    </source>
</evidence>
<dbReference type="InterPro" id="IPR008979">
    <property type="entry name" value="Galactose-bd-like_sf"/>
</dbReference>
<dbReference type="Pfam" id="PF00082">
    <property type="entry name" value="Peptidase_S8"/>
    <property type="match status" value="1"/>
</dbReference>
<evidence type="ECO:0000256" key="4">
    <source>
        <dbReference type="ARBA" id="ARBA00022729"/>
    </source>
</evidence>
<dbReference type="InterPro" id="IPR034182">
    <property type="entry name" value="Kexin/furin"/>
</dbReference>
<feature type="repeat" description="TNFR-Cys" evidence="11">
    <location>
        <begin position="627"/>
        <end position="673"/>
    </location>
</feature>
<dbReference type="GO" id="GO:0000139">
    <property type="term" value="C:Golgi membrane"/>
    <property type="evidence" value="ECO:0007669"/>
    <property type="project" value="TreeGrafter"/>
</dbReference>
<dbReference type="FunFam" id="2.60.120.260:FF:000006">
    <property type="entry name" value="Proprotein convertase subtilisin/kexin type 5"/>
    <property type="match status" value="1"/>
</dbReference>
<evidence type="ECO:0000313" key="16">
    <source>
        <dbReference type="EMBL" id="CBY09403.1"/>
    </source>
</evidence>
<dbReference type="PROSITE" id="PS51829">
    <property type="entry name" value="P_HOMO_B"/>
    <property type="match status" value="1"/>
</dbReference>
<evidence type="ECO:0000256" key="3">
    <source>
        <dbReference type="ARBA" id="ARBA00022685"/>
    </source>
</evidence>
<feature type="active site" description="Charge relay system" evidence="10 12">
    <location>
        <position position="22"/>
    </location>
</feature>
<dbReference type="InterPro" id="IPR023828">
    <property type="entry name" value="Peptidase_S8_Ser-AS"/>
</dbReference>
<dbReference type="OrthoDB" id="300641at2759"/>
<keyword evidence="9" id="KW-0325">Glycoprotein</keyword>
<dbReference type="Gene3D" id="2.60.120.260">
    <property type="entry name" value="Galactose-binding domain-like"/>
    <property type="match status" value="1"/>
</dbReference>
<evidence type="ECO:0000256" key="6">
    <source>
        <dbReference type="ARBA" id="ARBA00022825"/>
    </source>
</evidence>
<dbReference type="InterPro" id="IPR022398">
    <property type="entry name" value="Peptidase_S8_His-AS"/>
</dbReference>
<sequence length="677" mass="74138">MRVLDAWAAGYTGKNVTVSILDDGVEYSHPDLRDNYNAQASTDINDNDNDPVPRYDINHENKHGTRCAGVISAVANNNNCVVGAAFGAKVAGVRMLDGDVTDEVEANSLKFARGVVDIYSASWGPDDDGKKVDGPRLMAQQAFVDGARFGRNGLGVGSIFVWASGNGGHNQDHCSCDGYTNSIYTISVSATTELGNRPWYAESCASTMTTTFSSGEGNEGSIYTTDLNAYCTSEHTGTSASAPFGAAIIALALEANSGLNWRDMQHLVVRASSSSGFVARQKTTEFETNGAGFAVSHVFGFGLLDAYALVTIAKSWRTVPPQKICAIQIIRPRKETRHYINVRRNSCIASNNVRFLEHTILELTIEHSRRGDLEIKLRSPKGTLSTLLERRSFDRSAKGFQKWKFMSVHFWGEDPEGTWVLTILDVPSQRNQQNGFLEEFTLRLHGTSTNPQVGWTMPPLLPKTRQIKGVQREDFHNSMDSSPLNHDCANFHNHNCHEFCTGGCCGALPSQCHFCKHAMSKDGSTCLQQCPYGQFLNSRRQCQICAHPCDHCANQADVCTRCVAGYTSDGRGGCDKQCELGEYTEPETHECRKCHPSCSRCSGPYANECRACSSEFTFLQAGVCNTRCQDGFYPNLSTHVCNKCHDNCKTCTGGSAKDCTSCHYNSLVQNGQCLQTG</sequence>
<feature type="active site" description="Charge relay system" evidence="10 12">
    <location>
        <position position="63"/>
    </location>
</feature>
<proteinExistence type="inferred from homology"/>
<dbReference type="PRINTS" id="PR00723">
    <property type="entry name" value="SUBTILISIN"/>
</dbReference>
<dbReference type="InterPro" id="IPR009030">
    <property type="entry name" value="Growth_fac_rcpt_cys_sf"/>
</dbReference>
<evidence type="ECO:0000313" key="17">
    <source>
        <dbReference type="Proteomes" id="UP000001307"/>
    </source>
</evidence>
<evidence type="ECO:0000256" key="1">
    <source>
        <dbReference type="ARBA" id="ARBA00001913"/>
    </source>
</evidence>
<evidence type="ECO:0000256" key="11">
    <source>
        <dbReference type="PROSITE-ProRule" id="PRU00206"/>
    </source>
</evidence>
<feature type="domain" description="TNFR-Cys" evidence="14">
    <location>
        <begin position="627"/>
        <end position="673"/>
    </location>
</feature>
<keyword evidence="3" id="KW-0165">Cleavage on pair of basic residues</keyword>
<dbReference type="InterPro" id="IPR015500">
    <property type="entry name" value="Peptidase_S8_subtilisin-rel"/>
</dbReference>
<dbReference type="Gene3D" id="2.10.220.10">
    <property type="entry name" value="Hormone Receptor, Insulin-like Growth Factor Receptor 1, Chain A, domain 2"/>
    <property type="match status" value="2"/>
</dbReference>
<evidence type="ECO:0000256" key="10">
    <source>
        <dbReference type="PIRSR" id="PIRSR615500-1"/>
    </source>
</evidence>
<dbReference type="InterPro" id="IPR036852">
    <property type="entry name" value="Peptidase_S8/S53_dom_sf"/>
</dbReference>
<dbReference type="PANTHER" id="PTHR42884">
    <property type="entry name" value="PROPROTEIN CONVERTASE SUBTILISIN/KEXIN-RELATED"/>
    <property type="match status" value="1"/>
</dbReference>
<keyword evidence="4" id="KW-0732">Signal</keyword>
<dbReference type="InParanoid" id="E4XCS8"/>
<protein>
    <recommendedName>
        <fullName evidence="18">P/Homo B domain-containing protein</fullName>
    </recommendedName>
</protein>
<dbReference type="EMBL" id="FN653037">
    <property type="protein sequence ID" value="CBY09403.1"/>
    <property type="molecule type" value="Genomic_DNA"/>
</dbReference>
<comment type="similarity">
    <text evidence="12 13">Belongs to the peptidase S8 family.</text>
</comment>
<dbReference type="PROSITE" id="PS50050">
    <property type="entry name" value="TNFR_NGFR_2"/>
    <property type="match status" value="1"/>
</dbReference>
<comment type="caution">
    <text evidence="11">Lacks conserved residue(s) required for the propagation of feature annotation.</text>
</comment>
<evidence type="ECO:0008006" key="18">
    <source>
        <dbReference type="Google" id="ProtNLM"/>
    </source>
</evidence>
<dbReference type="PROSITE" id="PS00136">
    <property type="entry name" value="SUBTILASE_ASP"/>
    <property type="match status" value="1"/>
</dbReference>
<dbReference type="InterPro" id="IPR002884">
    <property type="entry name" value="P_dom"/>
</dbReference>
<dbReference type="Gene3D" id="3.40.50.200">
    <property type="entry name" value="Peptidase S8/S53 domain"/>
    <property type="match status" value="1"/>
</dbReference>
<keyword evidence="5 12" id="KW-0378">Hydrolase</keyword>
<evidence type="ECO:0000256" key="8">
    <source>
        <dbReference type="ARBA" id="ARBA00023157"/>
    </source>
</evidence>
<evidence type="ECO:0000256" key="2">
    <source>
        <dbReference type="ARBA" id="ARBA00022670"/>
    </source>
</evidence>
<dbReference type="Proteomes" id="UP000001307">
    <property type="component" value="Unassembled WGS sequence"/>
</dbReference>
<name>E4XCS8_OIKDI</name>
<gene>
    <name evidence="16" type="ORF">GSOID_T00007959001</name>
</gene>
<dbReference type="GO" id="GO:0016486">
    <property type="term" value="P:peptide hormone processing"/>
    <property type="evidence" value="ECO:0007669"/>
    <property type="project" value="TreeGrafter"/>
</dbReference>
<dbReference type="Pfam" id="PF01483">
    <property type="entry name" value="P_proprotein"/>
    <property type="match status" value="1"/>
</dbReference>
<evidence type="ECO:0000256" key="7">
    <source>
        <dbReference type="ARBA" id="ARBA00023145"/>
    </source>
</evidence>
<dbReference type="SUPFAM" id="SSF49785">
    <property type="entry name" value="Galactose-binding domain-like"/>
    <property type="match status" value="1"/>
</dbReference>
<dbReference type="SUPFAM" id="SSF57184">
    <property type="entry name" value="Growth factor receptor domain"/>
    <property type="match status" value="1"/>
</dbReference>
<dbReference type="CDD" id="cd00064">
    <property type="entry name" value="FU"/>
    <property type="match status" value="3"/>
</dbReference>
<dbReference type="PROSITE" id="PS51892">
    <property type="entry name" value="SUBTILASE"/>
    <property type="match status" value="1"/>
</dbReference>
<reference evidence="16" key="1">
    <citation type="journal article" date="2010" name="Science">
        <title>Plasticity of animal genome architecture unmasked by rapid evolution of a pelagic tunicate.</title>
        <authorList>
            <person name="Denoeud F."/>
            <person name="Henriet S."/>
            <person name="Mungpakdee S."/>
            <person name="Aury J.M."/>
            <person name="Da Silva C."/>
            <person name="Brinkmann H."/>
            <person name="Mikhaleva J."/>
            <person name="Olsen L.C."/>
            <person name="Jubin C."/>
            <person name="Canestro C."/>
            <person name="Bouquet J.M."/>
            <person name="Danks G."/>
            <person name="Poulain J."/>
            <person name="Campsteijn C."/>
            <person name="Adamski M."/>
            <person name="Cross I."/>
            <person name="Yadetie F."/>
            <person name="Muffato M."/>
            <person name="Louis A."/>
            <person name="Butcher S."/>
            <person name="Tsagkogeorga G."/>
            <person name="Konrad A."/>
            <person name="Singh S."/>
            <person name="Jensen M.F."/>
            <person name="Cong E.H."/>
            <person name="Eikeseth-Otteraa H."/>
            <person name="Noel B."/>
            <person name="Anthouard V."/>
            <person name="Porcel B.M."/>
            <person name="Kachouri-Lafond R."/>
            <person name="Nishino A."/>
            <person name="Ugolini M."/>
            <person name="Chourrout P."/>
            <person name="Nishida H."/>
            <person name="Aasland R."/>
            <person name="Huzurbazar S."/>
            <person name="Westhof E."/>
            <person name="Delsuc F."/>
            <person name="Lehrach H."/>
            <person name="Reinhardt R."/>
            <person name="Weissenbach J."/>
            <person name="Roy S.W."/>
            <person name="Artiguenave F."/>
            <person name="Postlethwait J.H."/>
            <person name="Manak J.R."/>
            <person name="Thompson E.M."/>
            <person name="Jaillon O."/>
            <person name="Du Pasquier L."/>
            <person name="Boudinot P."/>
            <person name="Liberles D.A."/>
            <person name="Volff J.N."/>
            <person name="Philippe H."/>
            <person name="Lenhard B."/>
            <person name="Roest Crollius H."/>
            <person name="Wincker P."/>
            <person name="Chourrout D."/>
        </authorList>
    </citation>
    <scope>NUCLEOTIDE SEQUENCE [LARGE SCALE GENOMIC DNA]</scope>
</reference>
<dbReference type="AlphaFoldDB" id="E4XCS8"/>
<keyword evidence="6 12" id="KW-0720">Serine protease</keyword>
<dbReference type="PROSITE" id="PS00138">
    <property type="entry name" value="SUBTILASE_SER"/>
    <property type="match status" value="1"/>
</dbReference>